<name>A0A9D1DU36_9FIRM</name>
<reference evidence="1" key="1">
    <citation type="submission" date="2020-10" db="EMBL/GenBank/DDBJ databases">
        <authorList>
            <person name="Gilroy R."/>
        </authorList>
    </citation>
    <scope>NUCLEOTIDE SEQUENCE</scope>
    <source>
        <strain evidence="1">CHK184-20233</strain>
    </source>
</reference>
<evidence type="ECO:0008006" key="3">
    <source>
        <dbReference type="Google" id="ProtNLM"/>
    </source>
</evidence>
<gene>
    <name evidence="1" type="ORF">IAB38_02930</name>
</gene>
<comment type="caution">
    <text evidence="1">The sequence shown here is derived from an EMBL/GenBank/DDBJ whole genome shotgun (WGS) entry which is preliminary data.</text>
</comment>
<dbReference type="AlphaFoldDB" id="A0A9D1DU36"/>
<sequence length="90" mass="9971">MEVANKLKELSLDINTVGFYDEAEETEKMMNSLKAEGEMLGEKKGIKKGIKQGAKEREKSIAKNLLNIGIPKESIMQATGLSETQIARLM</sequence>
<dbReference type="EMBL" id="DVHC01000030">
    <property type="protein sequence ID" value="HIR58982.1"/>
    <property type="molecule type" value="Genomic_DNA"/>
</dbReference>
<proteinExistence type="predicted"/>
<dbReference type="Proteomes" id="UP000824232">
    <property type="component" value="Unassembled WGS sequence"/>
</dbReference>
<evidence type="ECO:0000313" key="2">
    <source>
        <dbReference type="Proteomes" id="UP000824232"/>
    </source>
</evidence>
<protein>
    <recommendedName>
        <fullName evidence="3">Transposase</fullName>
    </recommendedName>
</protein>
<accession>A0A9D1DU36</accession>
<organism evidence="1 2">
    <name type="scientific">Candidatus Onthousia excrementipullorum</name>
    <dbReference type="NCBI Taxonomy" id="2840884"/>
    <lineage>
        <taxon>Bacteria</taxon>
        <taxon>Bacillati</taxon>
        <taxon>Bacillota</taxon>
        <taxon>Bacilli</taxon>
        <taxon>Candidatus Onthousia</taxon>
    </lineage>
</organism>
<evidence type="ECO:0000313" key="1">
    <source>
        <dbReference type="EMBL" id="HIR58982.1"/>
    </source>
</evidence>
<reference evidence="1" key="2">
    <citation type="journal article" date="2021" name="PeerJ">
        <title>Extensive microbial diversity within the chicken gut microbiome revealed by metagenomics and culture.</title>
        <authorList>
            <person name="Gilroy R."/>
            <person name="Ravi A."/>
            <person name="Getino M."/>
            <person name="Pursley I."/>
            <person name="Horton D.L."/>
            <person name="Alikhan N.F."/>
            <person name="Baker D."/>
            <person name="Gharbi K."/>
            <person name="Hall N."/>
            <person name="Watson M."/>
            <person name="Adriaenssens E.M."/>
            <person name="Foster-Nyarko E."/>
            <person name="Jarju S."/>
            <person name="Secka A."/>
            <person name="Antonio M."/>
            <person name="Oren A."/>
            <person name="Chaudhuri R.R."/>
            <person name="La Ragione R."/>
            <person name="Hildebrand F."/>
            <person name="Pallen M.J."/>
        </authorList>
    </citation>
    <scope>NUCLEOTIDE SEQUENCE</scope>
    <source>
        <strain evidence="1">CHK184-20233</strain>
    </source>
</reference>